<dbReference type="EMBL" id="LAVV01005831">
    <property type="protein sequence ID" value="KNZ60651.1"/>
    <property type="molecule type" value="Genomic_DNA"/>
</dbReference>
<evidence type="ECO:0000313" key="3">
    <source>
        <dbReference type="EMBL" id="KNZ60651.1"/>
    </source>
</evidence>
<evidence type="ECO:0000313" key="4">
    <source>
        <dbReference type="Proteomes" id="UP000037035"/>
    </source>
</evidence>
<feature type="domain" description="CCHC-type" evidence="2">
    <location>
        <begin position="152"/>
        <end position="167"/>
    </location>
</feature>
<evidence type="ECO:0000259" key="2">
    <source>
        <dbReference type="PROSITE" id="PS50158"/>
    </source>
</evidence>
<name>A0A0L6VIN7_9BASI</name>
<keyword evidence="1" id="KW-0863">Zinc-finger</keyword>
<evidence type="ECO:0000256" key="1">
    <source>
        <dbReference type="PROSITE-ProRule" id="PRU00047"/>
    </source>
</evidence>
<dbReference type="PROSITE" id="PS50158">
    <property type="entry name" value="ZF_CCHC"/>
    <property type="match status" value="1"/>
</dbReference>
<dbReference type="GO" id="GO:0008270">
    <property type="term" value="F:zinc ion binding"/>
    <property type="evidence" value="ECO:0007669"/>
    <property type="project" value="UniProtKB-KW"/>
</dbReference>
<dbReference type="STRING" id="27349.A0A0L6VIN7"/>
<protein>
    <recommendedName>
        <fullName evidence="2">CCHC-type domain-containing protein</fullName>
    </recommendedName>
</protein>
<dbReference type="GO" id="GO:0003676">
    <property type="term" value="F:nucleic acid binding"/>
    <property type="evidence" value="ECO:0007669"/>
    <property type="project" value="InterPro"/>
</dbReference>
<keyword evidence="1" id="KW-0862">Zinc</keyword>
<keyword evidence="4" id="KW-1185">Reference proteome</keyword>
<sequence length="244" mass="27149">MFEEGDRDKNEEQTQYDFNTGLPQRPAILYSEKVAGGKNQGAQPKGARSLPVVPPTSYINQFKLGQVVIHKRFNQPKPFEGQSAAQIAAKINEALVFAKATIDNEPIMVRAVSQFSNRDVKIFTKDHIERAVLCYNSLHLKGQHYLQGHLQCYNCQAVGHLAHSCKEKPVFSRCGKDHNSASCGEMEDTTLSCQRCLNIVQKHSTEINLADPKYDHSPFSNACSACAKELASLSKDKVTNNQQP</sequence>
<keyword evidence="1" id="KW-0479">Metal-binding</keyword>
<gene>
    <name evidence="3" type="ORF">VP01_1524g3</name>
</gene>
<dbReference type="Proteomes" id="UP000037035">
    <property type="component" value="Unassembled WGS sequence"/>
</dbReference>
<dbReference type="InterPro" id="IPR001878">
    <property type="entry name" value="Znf_CCHC"/>
</dbReference>
<accession>A0A0L6VIN7</accession>
<reference evidence="3 4" key="1">
    <citation type="submission" date="2015-08" db="EMBL/GenBank/DDBJ databases">
        <title>Next Generation Sequencing and Analysis of the Genome of Puccinia sorghi L Schw, the Causal Agent of Maize Common Rust.</title>
        <authorList>
            <person name="Rochi L."/>
            <person name="Burguener G."/>
            <person name="Darino M."/>
            <person name="Turjanski A."/>
            <person name="Kreff E."/>
            <person name="Dieguez M.J."/>
            <person name="Sacco F."/>
        </authorList>
    </citation>
    <scope>NUCLEOTIDE SEQUENCE [LARGE SCALE GENOMIC DNA]</scope>
    <source>
        <strain evidence="3 4">RO10H11247</strain>
    </source>
</reference>
<dbReference type="VEuPathDB" id="FungiDB:VP01_1524g3"/>
<organism evidence="3 4">
    <name type="scientific">Puccinia sorghi</name>
    <dbReference type="NCBI Taxonomy" id="27349"/>
    <lineage>
        <taxon>Eukaryota</taxon>
        <taxon>Fungi</taxon>
        <taxon>Dikarya</taxon>
        <taxon>Basidiomycota</taxon>
        <taxon>Pucciniomycotina</taxon>
        <taxon>Pucciniomycetes</taxon>
        <taxon>Pucciniales</taxon>
        <taxon>Pucciniaceae</taxon>
        <taxon>Puccinia</taxon>
    </lineage>
</organism>
<proteinExistence type="predicted"/>
<dbReference type="OrthoDB" id="2507130at2759"/>
<dbReference type="Pfam" id="PF00098">
    <property type="entry name" value="zf-CCHC"/>
    <property type="match status" value="1"/>
</dbReference>
<comment type="caution">
    <text evidence="3">The sequence shown here is derived from an EMBL/GenBank/DDBJ whole genome shotgun (WGS) entry which is preliminary data.</text>
</comment>
<dbReference type="AlphaFoldDB" id="A0A0L6VIN7"/>